<dbReference type="Gene3D" id="3.40.1010.10">
    <property type="entry name" value="Cobalt-precorrin-4 Transmethylase, Domain 1"/>
    <property type="match status" value="1"/>
</dbReference>
<evidence type="ECO:0000259" key="8">
    <source>
        <dbReference type="Pfam" id="PF00590"/>
    </source>
</evidence>
<dbReference type="InterPro" id="IPR006364">
    <property type="entry name" value="CobI/CbiL/CobIJ_dom"/>
</dbReference>
<dbReference type="GO" id="GO:0030788">
    <property type="term" value="F:precorrin-2 C20-methyltransferase activity"/>
    <property type="evidence" value="ECO:0007669"/>
    <property type="project" value="InterPro"/>
</dbReference>
<evidence type="ECO:0000256" key="3">
    <source>
        <dbReference type="ARBA" id="ARBA00022573"/>
    </source>
</evidence>
<dbReference type="InterPro" id="IPR035996">
    <property type="entry name" value="4pyrrol_Methylase_sf"/>
</dbReference>
<dbReference type="InterPro" id="IPR014776">
    <property type="entry name" value="4pyrrole_Mease_sub2"/>
</dbReference>
<dbReference type="STRING" id="690567.2646"/>
<gene>
    <name evidence="9" type="ORF">2646</name>
</gene>
<dbReference type="UniPathway" id="UPA00148"/>
<evidence type="ECO:0000313" key="10">
    <source>
        <dbReference type="Proteomes" id="UP000045545"/>
    </source>
</evidence>
<dbReference type="EMBL" id="CGIH01000050">
    <property type="protein sequence ID" value="CFY07037.1"/>
    <property type="molecule type" value="Genomic_DNA"/>
</dbReference>
<proteinExistence type="inferred from homology"/>
<dbReference type="InterPro" id="IPR012382">
    <property type="entry name" value="CobI/CbiL"/>
</dbReference>
<keyword evidence="3" id="KW-0169">Cobalamin biosynthesis</keyword>
<dbReference type="InterPro" id="IPR014777">
    <property type="entry name" value="4pyrrole_Mease_sub1"/>
</dbReference>
<feature type="domain" description="Tetrapyrrole methylase" evidence="8">
    <location>
        <begin position="5"/>
        <end position="218"/>
    </location>
</feature>
<dbReference type="AlphaFoldDB" id="A0A0E4GFD2"/>
<dbReference type="SUPFAM" id="SSF53790">
    <property type="entry name" value="Tetrapyrrole methylase"/>
    <property type="match status" value="1"/>
</dbReference>
<evidence type="ECO:0000256" key="2">
    <source>
        <dbReference type="ARBA" id="ARBA00005879"/>
    </source>
</evidence>
<evidence type="ECO:0000256" key="7">
    <source>
        <dbReference type="PIRNR" id="PIRNR036427"/>
    </source>
</evidence>
<keyword evidence="10" id="KW-1185">Reference proteome</keyword>
<dbReference type="GO" id="GO:0009236">
    <property type="term" value="P:cobalamin biosynthetic process"/>
    <property type="evidence" value="ECO:0007669"/>
    <property type="project" value="UniProtKB-UniRule"/>
</dbReference>
<evidence type="ECO:0000256" key="4">
    <source>
        <dbReference type="ARBA" id="ARBA00022603"/>
    </source>
</evidence>
<dbReference type="OrthoDB" id="9804789at2"/>
<protein>
    <submittedName>
        <fullName evidence="9">Cobalamin (Vitamin B12) biosynthesis CobI/CbiL, precorrin-2 C20-methyltransferase</fullName>
    </submittedName>
</protein>
<dbReference type="Gene3D" id="3.30.950.10">
    <property type="entry name" value="Methyltransferase, Cobalt-precorrin-4 Transmethylase, Domain 2"/>
    <property type="match status" value="1"/>
</dbReference>
<sequence>MPRGKLYGIGVGPGDPELLTIKAKKILEEVEVLFIPKSKQETRSLALSIVTQAVDKDWECYELLLPMTKDQEILQQHWQEAARQITEVINTGRDAAFITLGDPSLYSSLTYLLRSIGQINPEIDVKIIPGVSSLNSVAAWIQQPLAEGDESLLIIPAGRVSEDIGRLLDQVDNIFLLKAGREVDKIRRLAEDQQTSGRVYLASRCGFPDGFYTTDLKSLDEQDFNYLTSLLIKKNRKEG</sequence>
<dbReference type="PIRSF" id="PIRSF036427">
    <property type="entry name" value="Precrrn-2_mtase"/>
    <property type="match status" value="1"/>
</dbReference>
<keyword evidence="6" id="KW-0949">S-adenosyl-L-methionine</keyword>
<dbReference type="CDD" id="cd11645">
    <property type="entry name" value="Precorrin_2_C20_MT"/>
    <property type="match status" value="1"/>
</dbReference>
<accession>A0A0E4GFD2</accession>
<comment type="similarity">
    <text evidence="2 7">Belongs to the precorrin methyltransferase family.</text>
</comment>
<dbReference type="PANTHER" id="PTHR43467:SF2">
    <property type="entry name" value="COBALT-PRECORRIN-2 C(20)-METHYLTRANSFERASE"/>
    <property type="match status" value="1"/>
</dbReference>
<keyword evidence="5 9" id="KW-0808">Transferase</keyword>
<dbReference type="Proteomes" id="UP000045545">
    <property type="component" value="Unassembled WGS sequence"/>
</dbReference>
<evidence type="ECO:0000313" key="9">
    <source>
        <dbReference type="EMBL" id="CFY07037.1"/>
    </source>
</evidence>
<evidence type="ECO:0000256" key="6">
    <source>
        <dbReference type="ARBA" id="ARBA00022691"/>
    </source>
</evidence>
<comment type="pathway">
    <text evidence="1">Cofactor biosynthesis; adenosylcobalamin biosynthesis.</text>
</comment>
<keyword evidence="4 9" id="KW-0489">Methyltransferase</keyword>
<evidence type="ECO:0000256" key="1">
    <source>
        <dbReference type="ARBA" id="ARBA00004953"/>
    </source>
</evidence>
<name>A0A0E4GFD2_9FIRM</name>
<dbReference type="RefSeq" id="WP_046499897.1">
    <property type="nucleotide sequence ID" value="NZ_CGIH01000050.1"/>
</dbReference>
<dbReference type="GO" id="GO:0032259">
    <property type="term" value="P:methylation"/>
    <property type="evidence" value="ECO:0007669"/>
    <property type="project" value="UniProtKB-KW"/>
</dbReference>
<reference evidence="9 10" key="1">
    <citation type="submission" date="2015-03" db="EMBL/GenBank/DDBJ databases">
        <authorList>
            <person name="Murphy D."/>
        </authorList>
    </citation>
    <scope>NUCLEOTIDE SEQUENCE [LARGE SCALE GENOMIC DNA]</scope>
    <source>
        <strain evidence="9 10">OL-4</strain>
    </source>
</reference>
<dbReference type="PANTHER" id="PTHR43467">
    <property type="entry name" value="COBALT-PRECORRIN-2 C(20)-METHYLTRANSFERASE"/>
    <property type="match status" value="1"/>
</dbReference>
<dbReference type="InterPro" id="IPR000878">
    <property type="entry name" value="4pyrrol_Mease"/>
</dbReference>
<dbReference type="NCBIfam" id="TIGR01467">
    <property type="entry name" value="cobI_cbiL"/>
    <property type="match status" value="1"/>
</dbReference>
<evidence type="ECO:0000256" key="5">
    <source>
        <dbReference type="ARBA" id="ARBA00022679"/>
    </source>
</evidence>
<dbReference type="Pfam" id="PF00590">
    <property type="entry name" value="TP_methylase"/>
    <property type="match status" value="1"/>
</dbReference>
<organism evidence="9 10">
    <name type="scientific">Syntrophomonas zehnderi OL-4</name>
    <dbReference type="NCBI Taxonomy" id="690567"/>
    <lineage>
        <taxon>Bacteria</taxon>
        <taxon>Bacillati</taxon>
        <taxon>Bacillota</taxon>
        <taxon>Clostridia</taxon>
        <taxon>Eubacteriales</taxon>
        <taxon>Syntrophomonadaceae</taxon>
        <taxon>Syntrophomonas</taxon>
    </lineage>
</organism>